<dbReference type="PANTHER" id="PTHR30126:SF5">
    <property type="entry name" value="HTH-TYPE TRANSCRIPTIONAL ACTIVATOR CMPR"/>
    <property type="match status" value="1"/>
</dbReference>
<name>A0A3B0ZZT6_9ZZZZ</name>
<keyword evidence="3" id="KW-0238">DNA-binding</keyword>
<dbReference type="Gene3D" id="3.40.190.290">
    <property type="match status" value="1"/>
</dbReference>
<dbReference type="InterPro" id="IPR036388">
    <property type="entry name" value="WH-like_DNA-bd_sf"/>
</dbReference>
<gene>
    <name evidence="6" type="ORF">MNBD_GAMMA23-1179</name>
</gene>
<dbReference type="InterPro" id="IPR000847">
    <property type="entry name" value="LysR_HTH_N"/>
</dbReference>
<evidence type="ECO:0000256" key="4">
    <source>
        <dbReference type="ARBA" id="ARBA00023163"/>
    </source>
</evidence>
<keyword evidence="4" id="KW-0804">Transcription</keyword>
<dbReference type="FunFam" id="1.10.10.10:FF:000001">
    <property type="entry name" value="LysR family transcriptional regulator"/>
    <property type="match status" value="1"/>
</dbReference>
<evidence type="ECO:0000259" key="5">
    <source>
        <dbReference type="PROSITE" id="PS50931"/>
    </source>
</evidence>
<proteinExistence type="inferred from homology"/>
<dbReference type="SUPFAM" id="SSF46785">
    <property type="entry name" value="Winged helix' DNA-binding domain"/>
    <property type="match status" value="1"/>
</dbReference>
<evidence type="ECO:0000313" key="6">
    <source>
        <dbReference type="EMBL" id="VAW94770.1"/>
    </source>
</evidence>
<dbReference type="InterPro" id="IPR036390">
    <property type="entry name" value="WH_DNA-bd_sf"/>
</dbReference>
<accession>A0A3B0ZZT6</accession>
<dbReference type="PRINTS" id="PR00039">
    <property type="entry name" value="HTHLYSR"/>
</dbReference>
<dbReference type="Pfam" id="PF00126">
    <property type="entry name" value="HTH_1"/>
    <property type="match status" value="1"/>
</dbReference>
<dbReference type="InterPro" id="IPR005119">
    <property type="entry name" value="LysR_subst-bd"/>
</dbReference>
<dbReference type="Pfam" id="PF03466">
    <property type="entry name" value="LysR_substrate"/>
    <property type="match status" value="1"/>
</dbReference>
<protein>
    <submittedName>
        <fullName evidence="6">RuBisCO operon transcriptional regulator CbbR</fullName>
    </submittedName>
</protein>
<dbReference type="PROSITE" id="PS50931">
    <property type="entry name" value="HTH_LYSR"/>
    <property type="match status" value="1"/>
</dbReference>
<dbReference type="PANTHER" id="PTHR30126">
    <property type="entry name" value="HTH-TYPE TRANSCRIPTIONAL REGULATOR"/>
    <property type="match status" value="1"/>
</dbReference>
<comment type="similarity">
    <text evidence="1">Belongs to the LysR transcriptional regulatory family.</text>
</comment>
<keyword evidence="2" id="KW-0805">Transcription regulation</keyword>
<dbReference type="Gene3D" id="1.10.10.10">
    <property type="entry name" value="Winged helix-like DNA-binding domain superfamily/Winged helix DNA-binding domain"/>
    <property type="match status" value="1"/>
</dbReference>
<dbReference type="SUPFAM" id="SSF53850">
    <property type="entry name" value="Periplasmic binding protein-like II"/>
    <property type="match status" value="1"/>
</dbReference>
<dbReference type="EMBL" id="UOFT01000040">
    <property type="protein sequence ID" value="VAW94770.1"/>
    <property type="molecule type" value="Genomic_DNA"/>
</dbReference>
<evidence type="ECO:0000256" key="2">
    <source>
        <dbReference type="ARBA" id="ARBA00023015"/>
    </source>
</evidence>
<dbReference type="AlphaFoldDB" id="A0A3B0ZZT6"/>
<sequence>MNVTFRQLEVFEAVARLLSYTLASKELHLSQPAVSMQIKQLEGSTGLPLFEQLGRKIYLTEAGREMYHYCRSISQQLEEAEEVLEQLKGLKTGRLEVTVATTANAFATKMLAMFSQQHEGVTVSLDVTNRERLLRQLAENVKDLAIMGRPPEGADLVTEAFADNPLVVVAAPDHPLALNRLKEQSIPLYRLQDQTFVVREQGSGTRTAMQRFFSDHDITVTSSMEMNENEAIKQSVQAGMGLGVVSIHTIELELETKRLVILNVDHFPIMRHWYLVHRTDKRLSPVAQAFRQFVLSKANEFVKVDYML</sequence>
<evidence type="ECO:0000256" key="1">
    <source>
        <dbReference type="ARBA" id="ARBA00009437"/>
    </source>
</evidence>
<dbReference type="CDD" id="cd08419">
    <property type="entry name" value="PBP2_CbbR_RubisCO_like"/>
    <property type="match status" value="1"/>
</dbReference>
<dbReference type="GO" id="GO:0003700">
    <property type="term" value="F:DNA-binding transcription factor activity"/>
    <property type="evidence" value="ECO:0007669"/>
    <property type="project" value="InterPro"/>
</dbReference>
<organism evidence="6">
    <name type="scientific">hydrothermal vent metagenome</name>
    <dbReference type="NCBI Taxonomy" id="652676"/>
    <lineage>
        <taxon>unclassified sequences</taxon>
        <taxon>metagenomes</taxon>
        <taxon>ecological metagenomes</taxon>
    </lineage>
</organism>
<feature type="domain" description="HTH lysR-type" evidence="5">
    <location>
        <begin position="3"/>
        <end position="60"/>
    </location>
</feature>
<dbReference type="GO" id="GO:0000976">
    <property type="term" value="F:transcription cis-regulatory region binding"/>
    <property type="evidence" value="ECO:0007669"/>
    <property type="project" value="TreeGrafter"/>
</dbReference>
<reference evidence="6" key="1">
    <citation type="submission" date="2018-06" db="EMBL/GenBank/DDBJ databases">
        <authorList>
            <person name="Zhirakovskaya E."/>
        </authorList>
    </citation>
    <scope>NUCLEOTIDE SEQUENCE</scope>
</reference>
<evidence type="ECO:0000256" key="3">
    <source>
        <dbReference type="ARBA" id="ARBA00023125"/>
    </source>
</evidence>